<dbReference type="PRINTS" id="PR00081">
    <property type="entry name" value="GDHRDH"/>
</dbReference>
<dbReference type="FunFam" id="3.40.50.720:FF:000047">
    <property type="entry name" value="NADP-dependent L-serine/L-allo-threonine dehydrogenase"/>
    <property type="match status" value="1"/>
</dbReference>
<keyword evidence="2" id="KW-0560">Oxidoreductase</keyword>
<dbReference type="PANTHER" id="PTHR42901">
    <property type="entry name" value="ALCOHOL DEHYDROGENASE"/>
    <property type="match status" value="1"/>
</dbReference>
<dbReference type="AlphaFoldDB" id="A0AAN7Z226"/>
<dbReference type="SUPFAM" id="SSF51735">
    <property type="entry name" value="NAD(P)-binding Rossmann-fold domains"/>
    <property type="match status" value="1"/>
</dbReference>
<sequence>MFRQLSNKIVLITGASSGIGESCAKIFHQNGNHVILCGRRVEKLNLIKEQLVSSNSSGKVFVSQVDVSSLESIEKMINGLPEDMKNIDILVNNAGLSLGMDPVSSLDVGKDLDAVMDTNVKGVFRVTRMVLPGMIQRNSGYIFNVSSIAGSMWYANGSAYCASKAAVTAFSDVLRKEVVQTKIRVTNVCPGLVETEFSLVRFSGDSDKAKKPYNGIIPLTADDIADNIFYCASRPEHVQITTIEAMANNQASTSVIYREPVENK</sequence>
<dbReference type="InterPro" id="IPR002347">
    <property type="entry name" value="SDR_fam"/>
</dbReference>
<comment type="caution">
    <text evidence="4">The sequence shown here is derived from an EMBL/GenBank/DDBJ whole genome shotgun (WGS) entry which is preliminary data.</text>
</comment>
<comment type="similarity">
    <text evidence="1 3">Belongs to the short-chain dehydrogenases/reductases (SDR) family.</text>
</comment>
<evidence type="ECO:0000313" key="4">
    <source>
        <dbReference type="EMBL" id="KAK5584872.1"/>
    </source>
</evidence>
<dbReference type="Gene3D" id="3.40.50.720">
    <property type="entry name" value="NAD(P)-binding Rossmann-like Domain"/>
    <property type="match status" value="1"/>
</dbReference>
<accession>A0AAN7Z226</accession>
<dbReference type="InterPro" id="IPR036291">
    <property type="entry name" value="NAD(P)-bd_dom_sf"/>
</dbReference>
<protein>
    <submittedName>
        <fullName evidence="4">Uncharacterized protein</fullName>
    </submittedName>
</protein>
<name>A0AAN7Z226_9MYCE</name>
<dbReference type="CDD" id="cd05346">
    <property type="entry name" value="SDR_c5"/>
    <property type="match status" value="1"/>
</dbReference>
<dbReference type="Proteomes" id="UP001344447">
    <property type="component" value="Unassembled WGS sequence"/>
</dbReference>
<dbReference type="Pfam" id="PF00106">
    <property type="entry name" value="adh_short"/>
    <property type="match status" value="1"/>
</dbReference>
<organism evidence="4 5">
    <name type="scientific">Dictyostelium firmibasis</name>
    <dbReference type="NCBI Taxonomy" id="79012"/>
    <lineage>
        <taxon>Eukaryota</taxon>
        <taxon>Amoebozoa</taxon>
        <taxon>Evosea</taxon>
        <taxon>Eumycetozoa</taxon>
        <taxon>Dictyostelia</taxon>
        <taxon>Dictyosteliales</taxon>
        <taxon>Dictyosteliaceae</taxon>
        <taxon>Dictyostelium</taxon>
    </lineage>
</organism>
<evidence type="ECO:0000256" key="3">
    <source>
        <dbReference type="RuleBase" id="RU000363"/>
    </source>
</evidence>
<dbReference type="GO" id="GO:0016616">
    <property type="term" value="F:oxidoreductase activity, acting on the CH-OH group of donors, NAD or NADP as acceptor"/>
    <property type="evidence" value="ECO:0007669"/>
    <property type="project" value="UniProtKB-ARBA"/>
</dbReference>
<evidence type="ECO:0000313" key="5">
    <source>
        <dbReference type="Proteomes" id="UP001344447"/>
    </source>
</evidence>
<dbReference type="EMBL" id="JAVFKY010000001">
    <property type="protein sequence ID" value="KAK5584872.1"/>
    <property type="molecule type" value="Genomic_DNA"/>
</dbReference>
<proteinExistence type="inferred from homology"/>
<dbReference type="PRINTS" id="PR00080">
    <property type="entry name" value="SDRFAMILY"/>
</dbReference>
<gene>
    <name evidence="4" type="ORF">RB653_006490</name>
</gene>
<evidence type="ECO:0000256" key="1">
    <source>
        <dbReference type="ARBA" id="ARBA00006484"/>
    </source>
</evidence>
<dbReference type="InterPro" id="IPR020904">
    <property type="entry name" value="Sc_DH/Rdtase_CS"/>
</dbReference>
<evidence type="ECO:0000256" key="2">
    <source>
        <dbReference type="ARBA" id="ARBA00023002"/>
    </source>
</evidence>
<dbReference type="PROSITE" id="PS00061">
    <property type="entry name" value="ADH_SHORT"/>
    <property type="match status" value="1"/>
</dbReference>
<keyword evidence="5" id="KW-1185">Reference proteome</keyword>
<reference evidence="4 5" key="1">
    <citation type="submission" date="2023-11" db="EMBL/GenBank/DDBJ databases">
        <title>Dfirmibasis_genome.</title>
        <authorList>
            <person name="Edelbroek B."/>
            <person name="Kjellin J."/>
            <person name="Jerlstrom-Hultqvist J."/>
            <person name="Soderbom F."/>
        </authorList>
    </citation>
    <scope>NUCLEOTIDE SEQUENCE [LARGE SCALE GENOMIC DNA]</scope>
    <source>
        <strain evidence="4 5">TNS-C-14</strain>
    </source>
</reference>
<dbReference type="PANTHER" id="PTHR42901:SF1">
    <property type="entry name" value="ALCOHOL DEHYDROGENASE"/>
    <property type="match status" value="1"/>
</dbReference>